<dbReference type="Pfam" id="PF00534">
    <property type="entry name" value="Glycos_transf_1"/>
    <property type="match status" value="1"/>
</dbReference>
<organism evidence="4">
    <name type="scientific">marine sediment metagenome</name>
    <dbReference type="NCBI Taxonomy" id="412755"/>
    <lineage>
        <taxon>unclassified sequences</taxon>
        <taxon>metagenomes</taxon>
        <taxon>ecological metagenomes</taxon>
    </lineage>
</organism>
<proteinExistence type="predicted"/>
<dbReference type="Pfam" id="PF13439">
    <property type="entry name" value="Glyco_transf_4"/>
    <property type="match status" value="1"/>
</dbReference>
<accession>X1U9U5</accession>
<dbReference type="GO" id="GO:0009103">
    <property type="term" value="P:lipopolysaccharide biosynthetic process"/>
    <property type="evidence" value="ECO:0007669"/>
    <property type="project" value="TreeGrafter"/>
</dbReference>
<feature type="non-terminal residue" evidence="4">
    <location>
        <position position="273"/>
    </location>
</feature>
<reference evidence="4" key="1">
    <citation type="journal article" date="2014" name="Front. Microbiol.">
        <title>High frequency of phylogenetically diverse reductive dehalogenase-homologous genes in deep subseafloor sedimentary metagenomes.</title>
        <authorList>
            <person name="Kawai M."/>
            <person name="Futagami T."/>
            <person name="Toyoda A."/>
            <person name="Takaki Y."/>
            <person name="Nishi S."/>
            <person name="Hori S."/>
            <person name="Arai W."/>
            <person name="Tsubouchi T."/>
            <person name="Morono Y."/>
            <person name="Uchiyama I."/>
            <person name="Ito T."/>
            <person name="Fujiyama A."/>
            <person name="Inagaki F."/>
            <person name="Takami H."/>
        </authorList>
    </citation>
    <scope>NUCLEOTIDE SEQUENCE</scope>
    <source>
        <strain evidence="4">Expedition CK06-06</strain>
    </source>
</reference>
<dbReference type="Gene3D" id="3.40.50.2000">
    <property type="entry name" value="Glycogen Phosphorylase B"/>
    <property type="match status" value="2"/>
</dbReference>
<evidence type="ECO:0008006" key="5">
    <source>
        <dbReference type="Google" id="ProtNLM"/>
    </source>
</evidence>
<keyword evidence="1" id="KW-0808">Transferase</keyword>
<evidence type="ECO:0000256" key="1">
    <source>
        <dbReference type="ARBA" id="ARBA00022679"/>
    </source>
</evidence>
<dbReference type="AlphaFoldDB" id="X1U9U5"/>
<dbReference type="InterPro" id="IPR028098">
    <property type="entry name" value="Glyco_trans_4-like_N"/>
</dbReference>
<feature type="domain" description="Glycosyltransferase subfamily 4-like N-terminal" evidence="3">
    <location>
        <begin position="41"/>
        <end position="158"/>
    </location>
</feature>
<feature type="domain" description="Glycosyl transferase family 1" evidence="2">
    <location>
        <begin position="176"/>
        <end position="273"/>
    </location>
</feature>
<dbReference type="SUPFAM" id="SSF53756">
    <property type="entry name" value="UDP-Glycosyltransferase/glycogen phosphorylase"/>
    <property type="match status" value="1"/>
</dbReference>
<evidence type="ECO:0000259" key="3">
    <source>
        <dbReference type="Pfam" id="PF13439"/>
    </source>
</evidence>
<comment type="caution">
    <text evidence="4">The sequence shown here is derived from an EMBL/GenBank/DDBJ whole genome shotgun (WGS) entry which is preliminary data.</text>
</comment>
<evidence type="ECO:0000259" key="2">
    <source>
        <dbReference type="Pfam" id="PF00534"/>
    </source>
</evidence>
<feature type="non-terminal residue" evidence="4">
    <location>
        <position position="1"/>
    </location>
</feature>
<dbReference type="PANTHER" id="PTHR46401">
    <property type="entry name" value="GLYCOSYLTRANSFERASE WBBK-RELATED"/>
    <property type="match status" value="1"/>
</dbReference>
<dbReference type="GO" id="GO:0016757">
    <property type="term" value="F:glycosyltransferase activity"/>
    <property type="evidence" value="ECO:0007669"/>
    <property type="project" value="InterPro"/>
</dbReference>
<dbReference type="InterPro" id="IPR001296">
    <property type="entry name" value="Glyco_trans_1"/>
</dbReference>
<evidence type="ECO:0000313" key="4">
    <source>
        <dbReference type="EMBL" id="GAJ00377.1"/>
    </source>
</evidence>
<protein>
    <recommendedName>
        <fullName evidence="5">Glycosyl transferase family 1 domain-containing protein</fullName>
    </recommendedName>
</protein>
<sequence length="273" mass="32834">YVLNLIGEIEKLDKKNDYFILLRKKYYQKVHFANPRFKKVLADYPHYSLKEQFFLPFQLIKLKPDLVHFPHFNVPFFWWGKQIVTIHDLIKHQSRGARTTTKWSLFYWFKFLNYRFLVWLVVNRVARIIVPSQWTKTELTRRYHLPPEKIMVTYEGVEKKFSNFRIFEFSKIKILKKYKIKKPFVIYTGSLYPHKNVQNLVKAVKKINLRLVIVCSRNVFYERFKKEIKKLKAEKLVTLTGFVPDKDLVALYQQAEAFVFPSLLEGFGLPGLE</sequence>
<gene>
    <name evidence="4" type="ORF">S12H4_33688</name>
</gene>
<dbReference type="EMBL" id="BARW01019880">
    <property type="protein sequence ID" value="GAJ00377.1"/>
    <property type="molecule type" value="Genomic_DNA"/>
</dbReference>
<name>X1U9U5_9ZZZZ</name>
<dbReference type="CDD" id="cd03809">
    <property type="entry name" value="GT4_MtfB-like"/>
    <property type="match status" value="1"/>
</dbReference>
<dbReference type="PANTHER" id="PTHR46401:SF2">
    <property type="entry name" value="GLYCOSYLTRANSFERASE WBBK-RELATED"/>
    <property type="match status" value="1"/>
</dbReference>